<name>A0A6G1GVW9_9PEZI</name>
<dbReference type="PROSITE" id="PS51186">
    <property type="entry name" value="GNAT"/>
    <property type="match status" value="1"/>
</dbReference>
<dbReference type="Gene3D" id="3.40.630.30">
    <property type="match status" value="1"/>
</dbReference>
<accession>A0A6G1GVW9</accession>
<dbReference type="OrthoDB" id="10039976at2759"/>
<dbReference type="Pfam" id="PF00583">
    <property type="entry name" value="Acetyltransf_1"/>
    <property type="match status" value="1"/>
</dbReference>
<dbReference type="InterPro" id="IPR053144">
    <property type="entry name" value="Acetyltransferase_Butenolide"/>
</dbReference>
<dbReference type="PANTHER" id="PTHR43233:SF1">
    <property type="entry name" value="FAMILY N-ACETYLTRANSFERASE, PUTATIVE (AFU_ORTHOLOGUE AFUA_6G03350)-RELATED"/>
    <property type="match status" value="1"/>
</dbReference>
<reference evidence="2" key="1">
    <citation type="journal article" date="2020" name="Stud. Mycol.">
        <title>101 Dothideomycetes genomes: a test case for predicting lifestyles and emergence of pathogens.</title>
        <authorList>
            <person name="Haridas S."/>
            <person name="Albert R."/>
            <person name="Binder M."/>
            <person name="Bloem J."/>
            <person name="Labutti K."/>
            <person name="Salamov A."/>
            <person name="Andreopoulos B."/>
            <person name="Baker S."/>
            <person name="Barry K."/>
            <person name="Bills G."/>
            <person name="Bluhm B."/>
            <person name="Cannon C."/>
            <person name="Castanera R."/>
            <person name="Culley D."/>
            <person name="Daum C."/>
            <person name="Ezra D."/>
            <person name="Gonzalez J."/>
            <person name="Henrissat B."/>
            <person name="Kuo A."/>
            <person name="Liang C."/>
            <person name="Lipzen A."/>
            <person name="Lutzoni F."/>
            <person name="Magnuson J."/>
            <person name="Mondo S."/>
            <person name="Nolan M."/>
            <person name="Ohm R."/>
            <person name="Pangilinan J."/>
            <person name="Park H.-J."/>
            <person name="Ramirez L."/>
            <person name="Alfaro M."/>
            <person name="Sun H."/>
            <person name="Tritt A."/>
            <person name="Yoshinaga Y."/>
            <person name="Zwiers L.-H."/>
            <person name="Turgeon B."/>
            <person name="Goodwin S."/>
            <person name="Spatafora J."/>
            <person name="Crous P."/>
            <person name="Grigoriev I."/>
        </authorList>
    </citation>
    <scope>NUCLEOTIDE SEQUENCE</scope>
    <source>
        <strain evidence="2">CBS 113979</strain>
    </source>
</reference>
<organism evidence="2 3">
    <name type="scientific">Aulographum hederae CBS 113979</name>
    <dbReference type="NCBI Taxonomy" id="1176131"/>
    <lineage>
        <taxon>Eukaryota</taxon>
        <taxon>Fungi</taxon>
        <taxon>Dikarya</taxon>
        <taxon>Ascomycota</taxon>
        <taxon>Pezizomycotina</taxon>
        <taxon>Dothideomycetes</taxon>
        <taxon>Pleosporomycetidae</taxon>
        <taxon>Aulographales</taxon>
        <taxon>Aulographaceae</taxon>
    </lineage>
</organism>
<evidence type="ECO:0000313" key="3">
    <source>
        <dbReference type="Proteomes" id="UP000800041"/>
    </source>
</evidence>
<feature type="domain" description="N-acetyltransferase" evidence="1">
    <location>
        <begin position="99"/>
        <end position="186"/>
    </location>
</feature>
<dbReference type="AlphaFoldDB" id="A0A6G1GVW9"/>
<gene>
    <name evidence="2" type="ORF">K402DRAFT_395323</name>
</gene>
<dbReference type="GO" id="GO:0016747">
    <property type="term" value="F:acyltransferase activity, transferring groups other than amino-acyl groups"/>
    <property type="evidence" value="ECO:0007669"/>
    <property type="project" value="InterPro"/>
</dbReference>
<keyword evidence="3" id="KW-1185">Reference proteome</keyword>
<dbReference type="SUPFAM" id="SSF55729">
    <property type="entry name" value="Acyl-CoA N-acyltransferases (Nat)"/>
    <property type="match status" value="1"/>
</dbReference>
<sequence length="187" mass="20869">MSALKEWTWTYSDPKDGEKYLISTAKPLISHTFISDAMASPELYWTKPMAPENIQPMIDNCCIFGLYCVPSTPPGPPSKPAPETPADAANPATTQLQQIGLARLITDYVTFCYLTDVYVLQSYKGRGLGRWLVRCVKEVIDAHPELRRAALLTNSEGRGVGLYREELGMEIYDGKEGFVVMMVKGER</sequence>
<dbReference type="InterPro" id="IPR000182">
    <property type="entry name" value="GNAT_dom"/>
</dbReference>
<dbReference type="CDD" id="cd04301">
    <property type="entry name" value="NAT_SF"/>
    <property type="match status" value="1"/>
</dbReference>
<protein>
    <recommendedName>
        <fullName evidence="1">N-acetyltransferase domain-containing protein</fullName>
    </recommendedName>
</protein>
<dbReference type="PANTHER" id="PTHR43233">
    <property type="entry name" value="FAMILY N-ACETYLTRANSFERASE, PUTATIVE (AFU_ORTHOLOGUE AFUA_6G03350)-RELATED"/>
    <property type="match status" value="1"/>
</dbReference>
<dbReference type="Proteomes" id="UP000800041">
    <property type="component" value="Unassembled WGS sequence"/>
</dbReference>
<dbReference type="InterPro" id="IPR016181">
    <property type="entry name" value="Acyl_CoA_acyltransferase"/>
</dbReference>
<dbReference type="EMBL" id="ML977165">
    <property type="protein sequence ID" value="KAF1984954.1"/>
    <property type="molecule type" value="Genomic_DNA"/>
</dbReference>
<evidence type="ECO:0000313" key="2">
    <source>
        <dbReference type="EMBL" id="KAF1984954.1"/>
    </source>
</evidence>
<proteinExistence type="predicted"/>
<evidence type="ECO:0000259" key="1">
    <source>
        <dbReference type="PROSITE" id="PS51186"/>
    </source>
</evidence>